<dbReference type="OrthoDB" id="4093673at2759"/>
<organism evidence="2 3">
    <name type="scientific">Penicillium cosmopolitanum</name>
    <dbReference type="NCBI Taxonomy" id="1131564"/>
    <lineage>
        <taxon>Eukaryota</taxon>
        <taxon>Fungi</taxon>
        <taxon>Dikarya</taxon>
        <taxon>Ascomycota</taxon>
        <taxon>Pezizomycotina</taxon>
        <taxon>Eurotiomycetes</taxon>
        <taxon>Eurotiomycetidae</taxon>
        <taxon>Eurotiales</taxon>
        <taxon>Aspergillaceae</taxon>
        <taxon>Penicillium</taxon>
    </lineage>
</organism>
<dbReference type="AlphaFoldDB" id="A0A9W9VQW2"/>
<proteinExistence type="predicted"/>
<accession>A0A9W9VQW2</accession>
<dbReference type="InterPro" id="IPR057394">
    <property type="entry name" value="PIGBOS1"/>
</dbReference>
<evidence type="ECO:0000313" key="2">
    <source>
        <dbReference type="EMBL" id="KAJ5387555.1"/>
    </source>
</evidence>
<reference evidence="2" key="2">
    <citation type="journal article" date="2023" name="IMA Fungus">
        <title>Comparative genomic study of the Penicillium genus elucidates a diverse pangenome and 15 lateral gene transfer events.</title>
        <authorList>
            <person name="Petersen C."/>
            <person name="Sorensen T."/>
            <person name="Nielsen M.R."/>
            <person name="Sondergaard T.E."/>
            <person name="Sorensen J.L."/>
            <person name="Fitzpatrick D.A."/>
            <person name="Frisvad J.C."/>
            <person name="Nielsen K.L."/>
        </authorList>
    </citation>
    <scope>NUCLEOTIDE SEQUENCE</scope>
    <source>
        <strain evidence="2">IBT 29677</strain>
    </source>
</reference>
<dbReference type="GeneID" id="81373713"/>
<evidence type="ECO:0000313" key="3">
    <source>
        <dbReference type="Proteomes" id="UP001147747"/>
    </source>
</evidence>
<dbReference type="RefSeq" id="XP_056485353.1">
    <property type="nucleotide sequence ID" value="XM_056634733.1"/>
</dbReference>
<feature type="compositionally biased region" description="Low complexity" evidence="1">
    <location>
        <begin position="46"/>
        <end position="62"/>
    </location>
</feature>
<protein>
    <submittedName>
        <fullName evidence="2">Uncharacterized protein</fullName>
    </submittedName>
</protein>
<feature type="region of interest" description="Disordered" evidence="1">
    <location>
        <begin position="34"/>
        <end position="78"/>
    </location>
</feature>
<dbReference type="Pfam" id="PF23670">
    <property type="entry name" value="PIGBOS1"/>
    <property type="match status" value="1"/>
</dbReference>
<gene>
    <name evidence="2" type="ORF">N7509_010096</name>
</gene>
<evidence type="ECO:0000256" key="1">
    <source>
        <dbReference type="SAM" id="MobiDB-lite"/>
    </source>
</evidence>
<keyword evidence="3" id="KW-1185">Reference proteome</keyword>
<feature type="compositionally biased region" description="Polar residues" evidence="1">
    <location>
        <begin position="63"/>
        <end position="72"/>
    </location>
</feature>
<name>A0A9W9VQW2_9EURO</name>
<dbReference type="EMBL" id="JAPZBU010000009">
    <property type="protein sequence ID" value="KAJ5387555.1"/>
    <property type="molecule type" value="Genomic_DNA"/>
</dbReference>
<sequence length="78" mass="7819">MSRNFIPVALAIGVGVYTGYYTFQPAFQELAAEKTHGNGPATPQSGAGLNPGATAPPAGANAQSAKPASGTTEAEKNQ</sequence>
<comment type="caution">
    <text evidence="2">The sequence shown here is derived from an EMBL/GenBank/DDBJ whole genome shotgun (WGS) entry which is preliminary data.</text>
</comment>
<reference evidence="2" key="1">
    <citation type="submission" date="2022-12" db="EMBL/GenBank/DDBJ databases">
        <authorList>
            <person name="Petersen C."/>
        </authorList>
    </citation>
    <scope>NUCLEOTIDE SEQUENCE</scope>
    <source>
        <strain evidence="2">IBT 29677</strain>
    </source>
</reference>
<dbReference type="Proteomes" id="UP001147747">
    <property type="component" value="Unassembled WGS sequence"/>
</dbReference>